<evidence type="ECO:0000256" key="4">
    <source>
        <dbReference type="ARBA" id="ARBA00023163"/>
    </source>
</evidence>
<keyword evidence="1 5" id="KW-0597">Phosphoprotein</keyword>
<evidence type="ECO:0000259" key="7">
    <source>
        <dbReference type="PROSITE" id="PS50110"/>
    </source>
</evidence>
<dbReference type="SUPFAM" id="SSF52172">
    <property type="entry name" value="CheY-like"/>
    <property type="match status" value="1"/>
</dbReference>
<dbReference type="InterPro" id="IPR016032">
    <property type="entry name" value="Sig_transdc_resp-reg_C-effctor"/>
</dbReference>
<dbReference type="PROSITE" id="PS50043">
    <property type="entry name" value="HTH_LUXR_2"/>
    <property type="match status" value="1"/>
</dbReference>
<dbReference type="PROSITE" id="PS00622">
    <property type="entry name" value="HTH_LUXR_1"/>
    <property type="match status" value="1"/>
</dbReference>
<keyword evidence="2" id="KW-0805">Transcription regulation</keyword>
<keyword evidence="4" id="KW-0804">Transcription</keyword>
<dbReference type="GO" id="GO:0006355">
    <property type="term" value="P:regulation of DNA-templated transcription"/>
    <property type="evidence" value="ECO:0007669"/>
    <property type="project" value="InterPro"/>
</dbReference>
<feature type="modified residue" description="4-aspartylphosphate" evidence="5">
    <location>
        <position position="56"/>
    </location>
</feature>
<evidence type="ECO:0000256" key="5">
    <source>
        <dbReference type="PROSITE-ProRule" id="PRU00169"/>
    </source>
</evidence>
<evidence type="ECO:0000256" key="1">
    <source>
        <dbReference type="ARBA" id="ARBA00022553"/>
    </source>
</evidence>
<dbReference type="SMART" id="SM00421">
    <property type="entry name" value="HTH_LUXR"/>
    <property type="match status" value="1"/>
</dbReference>
<evidence type="ECO:0000256" key="2">
    <source>
        <dbReference type="ARBA" id="ARBA00023015"/>
    </source>
</evidence>
<dbReference type="GO" id="GO:0003677">
    <property type="term" value="F:DNA binding"/>
    <property type="evidence" value="ECO:0007669"/>
    <property type="project" value="UniProtKB-KW"/>
</dbReference>
<dbReference type="PANTHER" id="PTHR43214:SF41">
    <property type="entry name" value="NITRATE_NITRITE RESPONSE REGULATOR PROTEIN NARP"/>
    <property type="match status" value="1"/>
</dbReference>
<keyword evidence="3" id="KW-0238">DNA-binding</keyword>
<dbReference type="InterPro" id="IPR011006">
    <property type="entry name" value="CheY-like_superfamily"/>
</dbReference>
<dbReference type="InterPro" id="IPR039420">
    <property type="entry name" value="WalR-like"/>
</dbReference>
<keyword evidence="9" id="KW-1185">Reference proteome</keyword>
<comment type="caution">
    <text evidence="8">The sequence shown here is derived from an EMBL/GenBank/DDBJ whole genome shotgun (WGS) entry which is preliminary data.</text>
</comment>
<dbReference type="InterPro" id="IPR000792">
    <property type="entry name" value="Tscrpt_reg_LuxR_C"/>
</dbReference>
<dbReference type="PRINTS" id="PR00038">
    <property type="entry name" value="HTHLUXR"/>
</dbReference>
<sequence>MTPVRIALVDDHPVVLAGIRALLQGVPEVELVGEASTGATGLKAICDSSPDIAVIDLSLPDISGMELARQVSRQCPDVKIIALTVHEDRAYVHPVLEAGAKGYLLKRSAGDELLRAIRAVNQGDIYLDPAIAEKAAMNVPELALPGDSDGGELSRREEDVLKLVAQGFSNKQIAGQLEVSVKSVETYKARASEKKGLHSRADIVRYGIKQGWLAAPN</sequence>
<dbReference type="Gene3D" id="3.40.50.2300">
    <property type="match status" value="1"/>
</dbReference>
<dbReference type="PROSITE" id="PS50110">
    <property type="entry name" value="RESPONSE_REGULATORY"/>
    <property type="match status" value="1"/>
</dbReference>
<feature type="domain" description="HTH luxR-type" evidence="6">
    <location>
        <begin position="146"/>
        <end position="211"/>
    </location>
</feature>
<evidence type="ECO:0000313" key="8">
    <source>
        <dbReference type="EMBL" id="KRR08118.1"/>
    </source>
</evidence>
<dbReference type="GO" id="GO:0000160">
    <property type="term" value="P:phosphorelay signal transduction system"/>
    <property type="evidence" value="ECO:0007669"/>
    <property type="project" value="InterPro"/>
</dbReference>
<accession>A0A0R3LTE1</accession>
<dbReference type="AlphaFoldDB" id="A0A0R3LTE1"/>
<dbReference type="InterPro" id="IPR001789">
    <property type="entry name" value="Sig_transdc_resp-reg_receiver"/>
</dbReference>
<dbReference type="CDD" id="cd17535">
    <property type="entry name" value="REC_NarL-like"/>
    <property type="match status" value="1"/>
</dbReference>
<dbReference type="EMBL" id="LLXZ01000093">
    <property type="protein sequence ID" value="KRR08118.1"/>
    <property type="molecule type" value="Genomic_DNA"/>
</dbReference>
<evidence type="ECO:0000313" key="9">
    <source>
        <dbReference type="Proteomes" id="UP000050863"/>
    </source>
</evidence>
<dbReference type="InterPro" id="IPR058245">
    <property type="entry name" value="NreC/VraR/RcsB-like_REC"/>
</dbReference>
<dbReference type="Proteomes" id="UP000050863">
    <property type="component" value="Unassembled WGS sequence"/>
</dbReference>
<dbReference type="PANTHER" id="PTHR43214">
    <property type="entry name" value="TWO-COMPONENT RESPONSE REGULATOR"/>
    <property type="match status" value="1"/>
</dbReference>
<dbReference type="Pfam" id="PF00196">
    <property type="entry name" value="GerE"/>
    <property type="match status" value="1"/>
</dbReference>
<name>A0A0R3LTE1_9BRAD</name>
<reference evidence="8 9" key="1">
    <citation type="submission" date="2014-03" db="EMBL/GenBank/DDBJ databases">
        <title>Bradyrhizobium valentinum sp. nov., isolated from effective nodules of Lupinus mariae-josephae, a lupine endemic of basic-lime soils in Eastern Spain.</title>
        <authorList>
            <person name="Duran D."/>
            <person name="Rey L."/>
            <person name="Navarro A."/>
            <person name="Busquets A."/>
            <person name="Imperial J."/>
            <person name="Ruiz-Argueso T."/>
        </authorList>
    </citation>
    <scope>NUCLEOTIDE SEQUENCE [LARGE SCALE GENOMIC DNA]</scope>
    <source>
        <strain evidence="8 9">PAC68</strain>
    </source>
</reference>
<dbReference type="SMART" id="SM00448">
    <property type="entry name" value="REC"/>
    <property type="match status" value="1"/>
</dbReference>
<organism evidence="8 9">
    <name type="scientific">Bradyrhizobium jicamae</name>
    <dbReference type="NCBI Taxonomy" id="280332"/>
    <lineage>
        <taxon>Bacteria</taxon>
        <taxon>Pseudomonadati</taxon>
        <taxon>Pseudomonadota</taxon>
        <taxon>Alphaproteobacteria</taxon>
        <taxon>Hyphomicrobiales</taxon>
        <taxon>Nitrobacteraceae</taxon>
        <taxon>Bradyrhizobium</taxon>
    </lineage>
</organism>
<proteinExistence type="predicted"/>
<feature type="domain" description="Response regulatory" evidence="7">
    <location>
        <begin position="5"/>
        <end position="121"/>
    </location>
</feature>
<evidence type="ECO:0000259" key="6">
    <source>
        <dbReference type="PROSITE" id="PS50043"/>
    </source>
</evidence>
<dbReference type="SUPFAM" id="SSF46894">
    <property type="entry name" value="C-terminal effector domain of the bipartite response regulators"/>
    <property type="match status" value="1"/>
</dbReference>
<dbReference type="STRING" id="280332.CQ12_14845"/>
<evidence type="ECO:0000256" key="3">
    <source>
        <dbReference type="ARBA" id="ARBA00023125"/>
    </source>
</evidence>
<gene>
    <name evidence="8" type="ORF">CQ12_14845</name>
</gene>
<dbReference type="Pfam" id="PF00072">
    <property type="entry name" value="Response_reg"/>
    <property type="match status" value="1"/>
</dbReference>
<dbReference type="OrthoDB" id="9814495at2"/>
<dbReference type="CDD" id="cd06170">
    <property type="entry name" value="LuxR_C_like"/>
    <property type="match status" value="1"/>
</dbReference>
<protein>
    <submittedName>
        <fullName evidence="8">LuxR family transcriptional regulator</fullName>
    </submittedName>
</protein>